<dbReference type="GO" id="GO:0016787">
    <property type="term" value="F:hydrolase activity"/>
    <property type="evidence" value="ECO:0007669"/>
    <property type="project" value="UniProtKB-KW"/>
</dbReference>
<evidence type="ECO:0000259" key="1">
    <source>
        <dbReference type="Pfam" id="PF00144"/>
    </source>
</evidence>
<comment type="caution">
    <text evidence="2">The sequence shown here is derived from an EMBL/GenBank/DDBJ whole genome shotgun (WGS) entry which is preliminary data.</text>
</comment>
<accession>A0ABU3Q9X2</accession>
<name>A0ABU3Q9X2_9SPHN</name>
<keyword evidence="2" id="KW-0378">Hydrolase</keyword>
<dbReference type="Gene3D" id="3.40.710.10">
    <property type="entry name" value="DD-peptidase/beta-lactamase superfamily"/>
    <property type="match status" value="1"/>
</dbReference>
<sequence length="447" mass="47759">MNDYQDQLETALRQTGVTGASWAYWDGETLHKAVAGLRNSRTQDPVTTDTLMHIGSITKIFNTTLLMQLVDEGKVVLEDPVGKYLPELRLGDMDALGRITCGMLVNHTSGIDGDVLPDHGPDQERVADAIARCAGLGQLHPPGEAASYCNIATVIAGYLSQELAGESWYTLVKTRIFEPLGMEHALADLTDLPRFRCSVGDLRNPATGEMVQTTRPFLPLSFAPAGATLMMSAADLVTFARAFPTGVGANGVRILSEASARRMVTGTAGLLSPPWQIGLGWMILPGNMISHGGGGPGVVSSLYAHPESGRVLALLTNCDLPDPLKPFVVDPILESWTGQVPNESLVSPTAVTPFDAKAYAGTYENNMFKLDIIAEAGNPVARFSTKARIYDTSGEGELCAMSPIGEHAFKIAAMLGGRDAEVKFANPDDQGRMQAIGVMARLFVRTA</sequence>
<evidence type="ECO:0000313" key="2">
    <source>
        <dbReference type="EMBL" id="MDT9600206.1"/>
    </source>
</evidence>
<gene>
    <name evidence="2" type="ORF">RQX22_14690</name>
</gene>
<evidence type="ECO:0000313" key="3">
    <source>
        <dbReference type="Proteomes" id="UP001259572"/>
    </source>
</evidence>
<dbReference type="EMBL" id="JAVUPU010000007">
    <property type="protein sequence ID" value="MDT9600206.1"/>
    <property type="molecule type" value="Genomic_DNA"/>
</dbReference>
<dbReference type="Proteomes" id="UP001259572">
    <property type="component" value="Unassembled WGS sequence"/>
</dbReference>
<dbReference type="InterPro" id="IPR012338">
    <property type="entry name" value="Beta-lactam/transpept-like"/>
</dbReference>
<keyword evidence="3" id="KW-1185">Reference proteome</keyword>
<proteinExistence type="predicted"/>
<dbReference type="Pfam" id="PF00144">
    <property type="entry name" value="Beta-lactamase"/>
    <property type="match status" value="1"/>
</dbReference>
<dbReference type="RefSeq" id="WP_315727304.1">
    <property type="nucleotide sequence ID" value="NZ_JAVUPU010000007.1"/>
</dbReference>
<organism evidence="2 3">
    <name type="scientific">Sphingosinicella rhizophila</name>
    <dbReference type="NCBI Taxonomy" id="3050082"/>
    <lineage>
        <taxon>Bacteria</taxon>
        <taxon>Pseudomonadati</taxon>
        <taxon>Pseudomonadota</taxon>
        <taxon>Alphaproteobacteria</taxon>
        <taxon>Sphingomonadales</taxon>
        <taxon>Sphingosinicellaceae</taxon>
        <taxon>Sphingosinicella</taxon>
    </lineage>
</organism>
<dbReference type="EC" id="3.1.1.103" evidence="2"/>
<dbReference type="PANTHER" id="PTHR46825:SF9">
    <property type="entry name" value="BETA-LACTAMASE-RELATED DOMAIN-CONTAINING PROTEIN"/>
    <property type="match status" value="1"/>
</dbReference>
<dbReference type="PANTHER" id="PTHR46825">
    <property type="entry name" value="D-ALANYL-D-ALANINE-CARBOXYPEPTIDASE/ENDOPEPTIDASE AMPH"/>
    <property type="match status" value="1"/>
</dbReference>
<protein>
    <submittedName>
        <fullName evidence="2">Serine hydrolase domain-containing protein</fullName>
        <ecNumber evidence="2">3.1.1.103</ecNumber>
    </submittedName>
</protein>
<dbReference type="InterPro" id="IPR001466">
    <property type="entry name" value="Beta-lactam-related"/>
</dbReference>
<dbReference type="InterPro" id="IPR050491">
    <property type="entry name" value="AmpC-like"/>
</dbReference>
<feature type="domain" description="Beta-lactamase-related" evidence="1">
    <location>
        <begin position="7"/>
        <end position="322"/>
    </location>
</feature>
<reference evidence="2 3" key="1">
    <citation type="submission" date="2023-05" db="EMBL/GenBank/DDBJ databases">
        <authorList>
            <person name="Guo Y."/>
        </authorList>
    </citation>
    <scope>NUCLEOTIDE SEQUENCE [LARGE SCALE GENOMIC DNA]</scope>
    <source>
        <strain evidence="2 3">GR2756</strain>
    </source>
</reference>
<dbReference type="SUPFAM" id="SSF56601">
    <property type="entry name" value="beta-lactamase/transpeptidase-like"/>
    <property type="match status" value="1"/>
</dbReference>